<dbReference type="Pfam" id="PF12937">
    <property type="entry name" value="F-box-like"/>
    <property type="match status" value="1"/>
</dbReference>
<dbReference type="AlphaFoldDB" id="G4TYN3"/>
<proteinExistence type="predicted"/>
<comment type="caution">
    <text evidence="2">The sequence shown here is derived from an EMBL/GenBank/DDBJ whole genome shotgun (WGS) entry which is preliminary data.</text>
</comment>
<dbReference type="Gene3D" id="3.80.10.10">
    <property type="entry name" value="Ribonuclease Inhibitor"/>
    <property type="match status" value="1"/>
</dbReference>
<reference evidence="2 3" key="1">
    <citation type="journal article" date="2011" name="PLoS Pathog.">
        <title>Endophytic Life Strategies Decoded by Genome and Transcriptome Analyses of the Mutualistic Root Symbiont Piriformospora indica.</title>
        <authorList>
            <person name="Zuccaro A."/>
            <person name="Lahrmann U."/>
            <person name="Guldener U."/>
            <person name="Langen G."/>
            <person name="Pfiffi S."/>
            <person name="Biedenkopf D."/>
            <person name="Wong P."/>
            <person name="Samans B."/>
            <person name="Grimm C."/>
            <person name="Basiewicz M."/>
            <person name="Murat C."/>
            <person name="Martin F."/>
            <person name="Kogel K.H."/>
        </authorList>
    </citation>
    <scope>NUCLEOTIDE SEQUENCE [LARGE SCALE GENOMIC DNA]</scope>
    <source>
        <strain evidence="2 3">DSM 11827</strain>
    </source>
</reference>
<dbReference type="SUPFAM" id="SSF52047">
    <property type="entry name" value="RNI-like"/>
    <property type="match status" value="1"/>
</dbReference>
<dbReference type="InterPro" id="IPR001810">
    <property type="entry name" value="F-box_dom"/>
</dbReference>
<gene>
    <name evidence="2" type="ORF">PIIN_10419</name>
</gene>
<feature type="domain" description="F-box" evidence="1">
    <location>
        <begin position="56"/>
        <end position="112"/>
    </location>
</feature>
<dbReference type="PROSITE" id="PS50181">
    <property type="entry name" value="FBOX"/>
    <property type="match status" value="1"/>
</dbReference>
<evidence type="ECO:0000259" key="1">
    <source>
        <dbReference type="PROSITE" id="PS50181"/>
    </source>
</evidence>
<keyword evidence="3" id="KW-1185">Reference proteome</keyword>
<sequence length="706" mass="80078">MQRPEQSADGQMFLMRSHIAPFYNYSGDTSDVDAEILRDYNLSIGLLADARDKDPRRSLECLPNELLIAIIQHVVVGWLESSRLYQKLLDLTLVNRKWANLILKTQSLWTRITLRDNLEDLEAMTAVALELSGDCSLELAYQVKSDIIHKVAYLLQPHLHRVAHLRLIQYYSESTLDTDPFFPRTIFPSLREISTAGVPSESVIALLSQHEAFAAFTNLVPDTSFRFNLAVKGNQLLSIGLPVSTMVTVNQIVDITPLKHVFMHRFHSASGDWVTELEARRHSLGWQELEIRQVPWRVTCQLLSRCTCLVSLTLTIDWRETPALVKLIPRLAVLEHIVIELVWDTSPHTLVISNEDTKEETRIRTIGLVLDSHTSRMDITTDILLPLLRMSQHLESLRLSNTRLSKLTLTEIDKLKRLQKLVFNGCEYELASNETRHILASPNLEIVELRGSIDIFESLGSTTASELYCELMPSTTENIPEAIKVSEQEWPSLSVFSLGTGATTKVYDIGLVNSLERLTLSSRSIATATIHYLAIHPTELPLLDTLELYTCPEWDILFIMLEKRLLVQTSNVKSIERITFNRDPPPTIKQPLARLLAGHIVSRPSNYELSMLGNLDAFLDADLPGCTQCHLYLRPCNRPVNTMPTIKSRPTSIYPASADEILRTQAARYIQLEDIYFPSRFRGRSYRHSACGGTPWLVEVSRYSMG</sequence>
<evidence type="ECO:0000313" key="3">
    <source>
        <dbReference type="Proteomes" id="UP000007148"/>
    </source>
</evidence>
<dbReference type="EMBL" id="CAFZ01000746">
    <property type="protein sequence ID" value="CCA76426.1"/>
    <property type="molecule type" value="Genomic_DNA"/>
</dbReference>
<dbReference type="InParanoid" id="G4TYN3"/>
<accession>G4TYN3</accession>
<protein>
    <recommendedName>
        <fullName evidence="1">F-box domain-containing protein</fullName>
    </recommendedName>
</protein>
<dbReference type="InterPro" id="IPR032675">
    <property type="entry name" value="LRR_dom_sf"/>
</dbReference>
<organism evidence="2 3">
    <name type="scientific">Serendipita indica (strain DSM 11827)</name>
    <name type="common">Root endophyte fungus</name>
    <name type="synonym">Piriformospora indica</name>
    <dbReference type="NCBI Taxonomy" id="1109443"/>
    <lineage>
        <taxon>Eukaryota</taxon>
        <taxon>Fungi</taxon>
        <taxon>Dikarya</taxon>
        <taxon>Basidiomycota</taxon>
        <taxon>Agaricomycotina</taxon>
        <taxon>Agaricomycetes</taxon>
        <taxon>Sebacinales</taxon>
        <taxon>Serendipitaceae</taxon>
        <taxon>Serendipita</taxon>
    </lineage>
</organism>
<dbReference type="Proteomes" id="UP000007148">
    <property type="component" value="Unassembled WGS sequence"/>
</dbReference>
<dbReference type="HOGENOM" id="CLU_015287_1_0_1"/>
<name>G4TYN3_SERID</name>
<evidence type="ECO:0000313" key="2">
    <source>
        <dbReference type="EMBL" id="CCA76426.1"/>
    </source>
</evidence>
<dbReference type="OrthoDB" id="3169344at2759"/>